<keyword evidence="8" id="KW-0326">Glycosidase</keyword>
<reference evidence="10 11" key="1">
    <citation type="submission" date="2019-03" db="EMBL/GenBank/DDBJ databases">
        <title>Genomic Encyclopedia of Type Strains, Phase IV (KMG-IV): sequencing the most valuable type-strain genomes for metagenomic binning, comparative biology and taxonomic classification.</title>
        <authorList>
            <person name="Goeker M."/>
        </authorList>
    </citation>
    <scope>NUCLEOTIDE SEQUENCE [LARGE SCALE GENOMIC DNA]</scope>
    <source>
        <strain evidence="10 11">DSM 19377</strain>
    </source>
</reference>
<keyword evidence="7" id="KW-0119">Carbohydrate metabolism</keyword>
<dbReference type="Gene3D" id="3.20.20.80">
    <property type="entry name" value="Glycosidases"/>
    <property type="match status" value="1"/>
</dbReference>
<dbReference type="InterPro" id="IPR055235">
    <property type="entry name" value="ASD1_cat"/>
</dbReference>
<evidence type="ECO:0000256" key="3">
    <source>
        <dbReference type="ARBA" id="ARBA00007186"/>
    </source>
</evidence>
<evidence type="ECO:0000256" key="7">
    <source>
        <dbReference type="ARBA" id="ARBA00023277"/>
    </source>
</evidence>
<dbReference type="Pfam" id="PF06964">
    <property type="entry name" value="Alpha-L-AF_C"/>
    <property type="match status" value="1"/>
</dbReference>
<dbReference type="Gene3D" id="2.60.40.1180">
    <property type="entry name" value="Golgi alpha-mannosidase II"/>
    <property type="match status" value="1"/>
</dbReference>
<evidence type="ECO:0000256" key="8">
    <source>
        <dbReference type="ARBA" id="ARBA00023295"/>
    </source>
</evidence>
<dbReference type="SMART" id="SM00813">
    <property type="entry name" value="Alpha-L-AF_C"/>
    <property type="match status" value="1"/>
</dbReference>
<dbReference type="PANTHER" id="PTHR43576">
    <property type="entry name" value="ALPHA-L-ARABINOFURANOSIDASE C-RELATED"/>
    <property type="match status" value="1"/>
</dbReference>
<dbReference type="AlphaFoldDB" id="A0A4R2NJP2"/>
<dbReference type="RefSeq" id="WP_132747793.1">
    <property type="nucleotide sequence ID" value="NZ_SLXK01000043.1"/>
</dbReference>
<evidence type="ECO:0000256" key="5">
    <source>
        <dbReference type="ARBA" id="ARBA00012670"/>
    </source>
</evidence>
<evidence type="ECO:0000313" key="10">
    <source>
        <dbReference type="EMBL" id="TCP21344.1"/>
    </source>
</evidence>
<dbReference type="InterPro" id="IPR013780">
    <property type="entry name" value="Glyco_hydro_b"/>
</dbReference>
<comment type="pathway">
    <text evidence="2">Glycan metabolism.</text>
</comment>
<evidence type="ECO:0000256" key="6">
    <source>
        <dbReference type="ARBA" id="ARBA00022801"/>
    </source>
</evidence>
<dbReference type="Proteomes" id="UP000295416">
    <property type="component" value="Unassembled WGS sequence"/>
</dbReference>
<dbReference type="EC" id="3.2.1.55" evidence="5"/>
<dbReference type="GO" id="GO:0046556">
    <property type="term" value="F:alpha-L-arabinofuranosidase activity"/>
    <property type="evidence" value="ECO:0007669"/>
    <property type="project" value="UniProtKB-EC"/>
</dbReference>
<evidence type="ECO:0000256" key="4">
    <source>
        <dbReference type="ARBA" id="ARBA00011165"/>
    </source>
</evidence>
<dbReference type="GO" id="GO:0046373">
    <property type="term" value="P:L-arabinose metabolic process"/>
    <property type="evidence" value="ECO:0007669"/>
    <property type="project" value="InterPro"/>
</dbReference>
<dbReference type="EMBL" id="SLXK01000043">
    <property type="protein sequence ID" value="TCP21344.1"/>
    <property type="molecule type" value="Genomic_DNA"/>
</dbReference>
<dbReference type="OrthoDB" id="9758333at2"/>
<evidence type="ECO:0000259" key="9">
    <source>
        <dbReference type="SMART" id="SM00813"/>
    </source>
</evidence>
<keyword evidence="6" id="KW-0378">Hydrolase</keyword>
<feature type="domain" description="Alpha-L-arabinofuranosidase C-terminal" evidence="9">
    <location>
        <begin position="445"/>
        <end position="660"/>
    </location>
</feature>
<proteinExistence type="inferred from homology"/>
<protein>
    <recommendedName>
        <fullName evidence="5">non-reducing end alpha-L-arabinofuranosidase</fullName>
        <ecNumber evidence="5">3.2.1.55</ecNumber>
    </recommendedName>
</protein>
<evidence type="ECO:0000313" key="11">
    <source>
        <dbReference type="Proteomes" id="UP000295416"/>
    </source>
</evidence>
<dbReference type="Pfam" id="PF22848">
    <property type="entry name" value="ASD1_dom"/>
    <property type="match status" value="1"/>
</dbReference>
<comment type="catalytic activity">
    <reaction evidence="1">
        <text>Hydrolysis of terminal non-reducing alpha-L-arabinofuranoside residues in alpha-L-arabinosides.</text>
        <dbReference type="EC" id="3.2.1.55"/>
    </reaction>
</comment>
<dbReference type="GO" id="GO:0000272">
    <property type="term" value="P:polysaccharide catabolic process"/>
    <property type="evidence" value="ECO:0007669"/>
    <property type="project" value="TreeGrafter"/>
</dbReference>
<comment type="similarity">
    <text evidence="3">Belongs to the glycosyl hydrolase 51 family.</text>
</comment>
<dbReference type="SUPFAM" id="SSF51011">
    <property type="entry name" value="Glycosyl hydrolase domain"/>
    <property type="match status" value="1"/>
</dbReference>
<comment type="subunit">
    <text evidence="4">Homohexamer; trimer of dimers.</text>
</comment>
<keyword evidence="11" id="KW-1185">Reference proteome</keyword>
<evidence type="ECO:0000256" key="2">
    <source>
        <dbReference type="ARBA" id="ARBA00004881"/>
    </source>
</evidence>
<organism evidence="10 11">
    <name type="scientific">Scopulibacillus darangshiensis</name>
    <dbReference type="NCBI Taxonomy" id="442528"/>
    <lineage>
        <taxon>Bacteria</taxon>
        <taxon>Bacillati</taxon>
        <taxon>Bacillota</taxon>
        <taxon>Bacilli</taxon>
        <taxon>Bacillales</taxon>
        <taxon>Sporolactobacillaceae</taxon>
        <taxon>Scopulibacillus</taxon>
    </lineage>
</organism>
<evidence type="ECO:0000256" key="1">
    <source>
        <dbReference type="ARBA" id="ARBA00001462"/>
    </source>
</evidence>
<sequence>MTKTANIQINGSKIGEDKINPFLFGHFVEDIRDHMDAMLAYELKDMDFEHEDINRKGVSGSWNPITNGQNTTFALEPAAPKHTGHSQRIRIFSDDQCYGGIAQKVSVNGSVTYNVQLFARSSTEIKNIRCDIIDRNTKEKLCEAKVDITSHDWREYKGQLVPKKDCNNAEFRILISSKGASWRDSVATGNLWIDHVSVQPENSLNNINKLVFDMARDLNAGIMRLGGNYISAYHWEHGVGSMYERPVMLNEAWDTLACKYFGTDEFLRFCDDLGVAAQICVNDGSGTPEEAARWIEYCNGDENTEMGAKRARNGHASPYGVKYWEIGNEVWGSWQVGHCKAEEYAERCVRFAKAMKKADPEIILLGCGHTDPEWNKAVLEIAGEYIDYLTLHIYQGYNHFGFINHDVPREEKYKAMVSYPEITHHFLKDVKEDMKNYPHVKLAITEYNTMYYPNKVRKGLPNEHTLEAAVANAGNFNEFIRNCSLIQIGNFSDLVNGWLGGCIRVGDYYADQFRGKEPGWSGKGDVVYGTPTYHTMKMYANQDITYLVNVDVECDTFNVMSKNNKFSLENLPELDVVSCINDDKNLLTVFVVNRSLEDVQVDICSKDFVMDRSVRVGEVTGSDIDSINDVFEPENIICRYEEFTMESESDNIHYILKAHSVYVFEIKGQILS</sequence>
<dbReference type="InterPro" id="IPR017853">
    <property type="entry name" value="GH"/>
</dbReference>
<accession>A0A4R2NJP2</accession>
<gene>
    <name evidence="10" type="ORF">EV207_14321</name>
</gene>
<dbReference type="InterPro" id="IPR010720">
    <property type="entry name" value="Alpha-L-AF_C"/>
</dbReference>
<dbReference type="SUPFAM" id="SSF51445">
    <property type="entry name" value="(Trans)glycosidases"/>
    <property type="match status" value="1"/>
</dbReference>
<comment type="caution">
    <text evidence="10">The sequence shown here is derived from an EMBL/GenBank/DDBJ whole genome shotgun (WGS) entry which is preliminary data.</text>
</comment>
<name>A0A4R2NJP2_9BACL</name>
<dbReference type="PANTHER" id="PTHR43576:SF3">
    <property type="entry name" value="ALPHA-L-ARABINOFURANOSIDASE C"/>
    <property type="match status" value="1"/>
</dbReference>